<evidence type="ECO:0000313" key="1">
    <source>
        <dbReference type="EMBL" id="KAJ4845940.1"/>
    </source>
</evidence>
<dbReference type="OrthoDB" id="1931061at2759"/>
<proteinExistence type="predicted"/>
<organism evidence="1 2">
    <name type="scientific">Turnera subulata</name>
    <dbReference type="NCBI Taxonomy" id="218843"/>
    <lineage>
        <taxon>Eukaryota</taxon>
        <taxon>Viridiplantae</taxon>
        <taxon>Streptophyta</taxon>
        <taxon>Embryophyta</taxon>
        <taxon>Tracheophyta</taxon>
        <taxon>Spermatophyta</taxon>
        <taxon>Magnoliopsida</taxon>
        <taxon>eudicotyledons</taxon>
        <taxon>Gunneridae</taxon>
        <taxon>Pentapetalae</taxon>
        <taxon>rosids</taxon>
        <taxon>fabids</taxon>
        <taxon>Malpighiales</taxon>
        <taxon>Passifloraceae</taxon>
        <taxon>Turnera</taxon>
    </lineage>
</organism>
<dbReference type="EMBL" id="JAKUCV010001535">
    <property type="protein sequence ID" value="KAJ4845940.1"/>
    <property type="molecule type" value="Genomic_DNA"/>
</dbReference>
<keyword evidence="2" id="KW-1185">Reference proteome</keyword>
<evidence type="ECO:0000313" key="2">
    <source>
        <dbReference type="Proteomes" id="UP001141552"/>
    </source>
</evidence>
<gene>
    <name evidence="1" type="ORF">Tsubulata_039960</name>
</gene>
<reference evidence="1" key="1">
    <citation type="submission" date="2022-02" db="EMBL/GenBank/DDBJ databases">
        <authorList>
            <person name="Henning P.M."/>
            <person name="McCubbin A.G."/>
            <person name="Shore J.S."/>
        </authorList>
    </citation>
    <scope>NUCLEOTIDE SEQUENCE</scope>
    <source>
        <strain evidence="1">F60SS</strain>
        <tissue evidence="1">Leaves</tissue>
    </source>
</reference>
<sequence>MWESLNTKVEEQVISLNAILADEQIIGQAYRDKQRENTEGEHDGDFIKFGALRIVVLCRGQNFQVTLWGKGGKDVG</sequence>
<reference evidence="1" key="2">
    <citation type="journal article" date="2023" name="Plants (Basel)">
        <title>Annotation of the Turnera subulata (Passifloraceae) Draft Genome Reveals the S-Locus Evolved after the Divergence of Turneroideae from Passifloroideae in a Stepwise Manner.</title>
        <authorList>
            <person name="Henning P.M."/>
            <person name="Roalson E.H."/>
            <person name="Mir W."/>
            <person name="McCubbin A.G."/>
            <person name="Shore J.S."/>
        </authorList>
    </citation>
    <scope>NUCLEOTIDE SEQUENCE</scope>
    <source>
        <strain evidence="1">F60SS</strain>
    </source>
</reference>
<comment type="caution">
    <text evidence="1">The sequence shown here is derived from an EMBL/GenBank/DDBJ whole genome shotgun (WGS) entry which is preliminary data.</text>
</comment>
<name>A0A9Q0JMD4_9ROSI</name>
<feature type="non-terminal residue" evidence="1">
    <location>
        <position position="76"/>
    </location>
</feature>
<accession>A0A9Q0JMD4</accession>
<protein>
    <submittedName>
        <fullName evidence="1">Uncharacterized protein</fullName>
    </submittedName>
</protein>
<dbReference type="Proteomes" id="UP001141552">
    <property type="component" value="Unassembled WGS sequence"/>
</dbReference>
<dbReference type="AlphaFoldDB" id="A0A9Q0JMD4"/>